<protein>
    <recommendedName>
        <fullName evidence="9">Mid2 domain-containing protein</fullName>
    </recommendedName>
</protein>
<evidence type="ECO:0000313" key="8">
    <source>
        <dbReference type="Proteomes" id="UP000037505"/>
    </source>
</evidence>
<evidence type="ECO:0000256" key="1">
    <source>
        <dbReference type="ARBA" id="ARBA00004167"/>
    </source>
</evidence>
<dbReference type="GeneID" id="26803651"/>
<comment type="caution">
    <text evidence="7">The sequence shown here is derived from an EMBL/GenBank/DDBJ whole genome shotgun (WGS) entry which is preliminary data.</text>
</comment>
<sequence length="226" mass="23995">MDGLTVRWTYNSSHDPLEADFQIGQDGHNIVPHAIVKLNISSIGFQAEDVTGLLGPSAFVRIWNADWIDISRVKELAKVTGFTLTTLTTIVNMTSSVPRTPTTRPGTATGTSVSNGSLSTTEPPKTTVTLTAIPDPMLEESSQGLSTSAKAGIGVGVSVGAIMVIAAAAFLFVRNRRKQGTSEDVRHELPSELPGTPTPKKAVVLSEPAELQSTSTTKHESYELPV</sequence>
<evidence type="ECO:0000313" key="7">
    <source>
        <dbReference type="EMBL" id="KNG89391.1"/>
    </source>
</evidence>
<evidence type="ECO:0000256" key="3">
    <source>
        <dbReference type="ARBA" id="ARBA00022989"/>
    </source>
</evidence>
<proteinExistence type="predicted"/>
<dbReference type="OrthoDB" id="4499262at2759"/>
<dbReference type="EMBL" id="JNOM01000032">
    <property type="protein sequence ID" value="KNG89391.1"/>
    <property type="molecule type" value="Genomic_DNA"/>
</dbReference>
<reference evidence="7 8" key="1">
    <citation type="submission" date="2014-06" db="EMBL/GenBank/DDBJ databases">
        <title>The Genome of the Aflatoxigenic Filamentous Fungus Aspergillus nomius.</title>
        <authorList>
            <person name="Moore M.G."/>
            <person name="Shannon B.M."/>
            <person name="Brian M.M."/>
        </authorList>
    </citation>
    <scope>NUCLEOTIDE SEQUENCE [LARGE SCALE GENOMIC DNA]</scope>
    <source>
        <strain evidence="7 8">NRRL 13137</strain>
    </source>
</reference>
<evidence type="ECO:0000256" key="6">
    <source>
        <dbReference type="SAM" id="Phobius"/>
    </source>
</evidence>
<keyword evidence="4 6" id="KW-0472">Membrane</keyword>
<feature type="compositionally biased region" description="Basic and acidic residues" evidence="5">
    <location>
        <begin position="217"/>
        <end position="226"/>
    </location>
</feature>
<keyword evidence="3 6" id="KW-1133">Transmembrane helix</keyword>
<dbReference type="RefSeq" id="XP_015410314.1">
    <property type="nucleotide sequence ID" value="XM_015547104.1"/>
</dbReference>
<evidence type="ECO:0000256" key="5">
    <source>
        <dbReference type="SAM" id="MobiDB-lite"/>
    </source>
</evidence>
<keyword evidence="2 6" id="KW-0812">Transmembrane</keyword>
<dbReference type="GO" id="GO:0016020">
    <property type="term" value="C:membrane"/>
    <property type="evidence" value="ECO:0007669"/>
    <property type="project" value="UniProtKB-SubCell"/>
</dbReference>
<feature type="transmembrane region" description="Helical" evidence="6">
    <location>
        <begin position="151"/>
        <end position="173"/>
    </location>
</feature>
<evidence type="ECO:0000256" key="4">
    <source>
        <dbReference type="ARBA" id="ARBA00023136"/>
    </source>
</evidence>
<feature type="region of interest" description="Disordered" evidence="5">
    <location>
        <begin position="181"/>
        <end position="226"/>
    </location>
</feature>
<gene>
    <name evidence="7" type="ORF">ANOM_001847</name>
</gene>
<dbReference type="Proteomes" id="UP000037505">
    <property type="component" value="Unassembled WGS sequence"/>
</dbReference>
<feature type="compositionally biased region" description="Basic and acidic residues" evidence="5">
    <location>
        <begin position="181"/>
        <end position="190"/>
    </location>
</feature>
<accession>A0A0L1JC90</accession>
<dbReference type="PANTHER" id="PTHR15549">
    <property type="entry name" value="PAIRED IMMUNOGLOBULIN-LIKE TYPE 2 RECEPTOR"/>
    <property type="match status" value="1"/>
</dbReference>
<organism evidence="7 8">
    <name type="scientific">Aspergillus nomiae NRRL (strain ATCC 15546 / NRRL 13137 / CBS 260.88 / M93)</name>
    <dbReference type="NCBI Taxonomy" id="1509407"/>
    <lineage>
        <taxon>Eukaryota</taxon>
        <taxon>Fungi</taxon>
        <taxon>Dikarya</taxon>
        <taxon>Ascomycota</taxon>
        <taxon>Pezizomycotina</taxon>
        <taxon>Eurotiomycetes</taxon>
        <taxon>Eurotiomycetidae</taxon>
        <taxon>Eurotiales</taxon>
        <taxon>Aspergillaceae</taxon>
        <taxon>Aspergillus</taxon>
        <taxon>Aspergillus subgen. Circumdati</taxon>
    </lineage>
</organism>
<feature type="region of interest" description="Disordered" evidence="5">
    <location>
        <begin position="95"/>
        <end position="127"/>
    </location>
</feature>
<name>A0A0L1JC90_ASPN3</name>
<comment type="subcellular location">
    <subcellularLocation>
        <location evidence="1">Membrane</location>
        <topology evidence="1">Single-pass membrane protein</topology>
    </subcellularLocation>
</comment>
<dbReference type="InterPro" id="IPR051694">
    <property type="entry name" value="Immunoregulatory_rcpt-like"/>
</dbReference>
<dbReference type="GO" id="GO:0071944">
    <property type="term" value="C:cell periphery"/>
    <property type="evidence" value="ECO:0007669"/>
    <property type="project" value="UniProtKB-ARBA"/>
</dbReference>
<feature type="compositionally biased region" description="Low complexity" evidence="5">
    <location>
        <begin position="95"/>
        <end position="113"/>
    </location>
</feature>
<dbReference type="AlphaFoldDB" id="A0A0L1JC90"/>
<evidence type="ECO:0000256" key="2">
    <source>
        <dbReference type="ARBA" id="ARBA00022692"/>
    </source>
</evidence>
<keyword evidence="8" id="KW-1185">Reference proteome</keyword>
<evidence type="ECO:0008006" key="9">
    <source>
        <dbReference type="Google" id="ProtNLM"/>
    </source>
</evidence>